<dbReference type="EMBL" id="UYYA01001235">
    <property type="protein sequence ID" value="VDM55238.1"/>
    <property type="molecule type" value="Genomic_DNA"/>
</dbReference>
<dbReference type="AlphaFoldDB" id="A0A0R3PH31"/>
<evidence type="ECO:0000313" key="2">
    <source>
        <dbReference type="Proteomes" id="UP000267027"/>
    </source>
</evidence>
<dbReference type="WBParaSite" id="ACOC_0000365201-mRNA-1">
    <property type="protein sequence ID" value="ACOC_0000365201-mRNA-1"/>
    <property type="gene ID" value="ACOC_0000365201"/>
</dbReference>
<dbReference type="Proteomes" id="UP000267027">
    <property type="component" value="Unassembled WGS sequence"/>
</dbReference>
<sequence length="78" mass="9039">MTSWRRRFHGQPLSWDVVLSSGRLKIDRFAWKFKEQRAACPTVTALSYHTVDLPFLRKALLAIHVLITFAVAWEPTAQ</sequence>
<accession>A0A0R3PH31</accession>
<proteinExistence type="predicted"/>
<reference evidence="3" key="1">
    <citation type="submission" date="2017-02" db="UniProtKB">
        <authorList>
            <consortium name="WormBaseParasite"/>
        </authorList>
    </citation>
    <scope>IDENTIFICATION</scope>
</reference>
<protein>
    <submittedName>
        <fullName evidence="3">Transposase</fullName>
    </submittedName>
</protein>
<name>A0A0R3PH31_ANGCS</name>
<keyword evidence="2" id="KW-1185">Reference proteome</keyword>
<gene>
    <name evidence="1" type="ORF">ACOC_LOCUS3653</name>
</gene>
<evidence type="ECO:0000313" key="1">
    <source>
        <dbReference type="EMBL" id="VDM55238.1"/>
    </source>
</evidence>
<evidence type="ECO:0000313" key="3">
    <source>
        <dbReference type="WBParaSite" id="ACOC_0000365201-mRNA-1"/>
    </source>
</evidence>
<reference evidence="1 2" key="2">
    <citation type="submission" date="2018-11" db="EMBL/GenBank/DDBJ databases">
        <authorList>
            <consortium name="Pathogen Informatics"/>
        </authorList>
    </citation>
    <scope>NUCLEOTIDE SEQUENCE [LARGE SCALE GENOMIC DNA]</scope>
    <source>
        <strain evidence="1 2">Costa Rica</strain>
    </source>
</reference>
<organism evidence="3">
    <name type="scientific">Angiostrongylus costaricensis</name>
    <name type="common">Nematode worm</name>
    <dbReference type="NCBI Taxonomy" id="334426"/>
    <lineage>
        <taxon>Eukaryota</taxon>
        <taxon>Metazoa</taxon>
        <taxon>Ecdysozoa</taxon>
        <taxon>Nematoda</taxon>
        <taxon>Chromadorea</taxon>
        <taxon>Rhabditida</taxon>
        <taxon>Rhabditina</taxon>
        <taxon>Rhabditomorpha</taxon>
        <taxon>Strongyloidea</taxon>
        <taxon>Metastrongylidae</taxon>
        <taxon>Angiostrongylus</taxon>
    </lineage>
</organism>